<dbReference type="PANTHER" id="PTHR45677:SF8">
    <property type="entry name" value="CYSTEINE SULFINIC ACID DECARBOXYLASE"/>
    <property type="match status" value="1"/>
</dbReference>
<name>A0A6A6TYB8_9PEZI</name>
<evidence type="ECO:0000256" key="3">
    <source>
        <dbReference type="ARBA" id="ARBA00022793"/>
    </source>
</evidence>
<keyword evidence="4 6" id="KW-0663">Pyridoxal phosphate</keyword>
<keyword evidence="9" id="KW-1185">Reference proteome</keyword>
<organism evidence="8 9">
    <name type="scientific">Microthyrium microscopicum</name>
    <dbReference type="NCBI Taxonomy" id="703497"/>
    <lineage>
        <taxon>Eukaryota</taxon>
        <taxon>Fungi</taxon>
        <taxon>Dikarya</taxon>
        <taxon>Ascomycota</taxon>
        <taxon>Pezizomycotina</taxon>
        <taxon>Dothideomycetes</taxon>
        <taxon>Dothideomycetes incertae sedis</taxon>
        <taxon>Microthyriales</taxon>
        <taxon>Microthyriaceae</taxon>
        <taxon>Microthyrium</taxon>
    </lineage>
</organism>
<dbReference type="GO" id="GO:0030170">
    <property type="term" value="F:pyridoxal phosphate binding"/>
    <property type="evidence" value="ECO:0007669"/>
    <property type="project" value="InterPro"/>
</dbReference>
<evidence type="ECO:0000313" key="9">
    <source>
        <dbReference type="Proteomes" id="UP000799302"/>
    </source>
</evidence>
<dbReference type="InterPro" id="IPR015421">
    <property type="entry name" value="PyrdxlP-dep_Trfase_major"/>
</dbReference>
<reference evidence="8" key="1">
    <citation type="journal article" date="2020" name="Stud. Mycol.">
        <title>101 Dothideomycetes genomes: a test case for predicting lifestyles and emergence of pathogens.</title>
        <authorList>
            <person name="Haridas S."/>
            <person name="Albert R."/>
            <person name="Binder M."/>
            <person name="Bloem J."/>
            <person name="Labutti K."/>
            <person name="Salamov A."/>
            <person name="Andreopoulos B."/>
            <person name="Baker S."/>
            <person name="Barry K."/>
            <person name="Bills G."/>
            <person name="Bluhm B."/>
            <person name="Cannon C."/>
            <person name="Castanera R."/>
            <person name="Culley D."/>
            <person name="Daum C."/>
            <person name="Ezra D."/>
            <person name="Gonzalez J."/>
            <person name="Henrissat B."/>
            <person name="Kuo A."/>
            <person name="Liang C."/>
            <person name="Lipzen A."/>
            <person name="Lutzoni F."/>
            <person name="Magnuson J."/>
            <person name="Mondo S."/>
            <person name="Nolan M."/>
            <person name="Ohm R."/>
            <person name="Pangilinan J."/>
            <person name="Park H.-J."/>
            <person name="Ramirez L."/>
            <person name="Alfaro M."/>
            <person name="Sun H."/>
            <person name="Tritt A."/>
            <person name="Yoshinaga Y."/>
            <person name="Zwiers L.-H."/>
            <person name="Turgeon B."/>
            <person name="Goodwin S."/>
            <person name="Spatafora J."/>
            <person name="Crous P."/>
            <person name="Grigoriev I."/>
        </authorList>
    </citation>
    <scope>NUCLEOTIDE SEQUENCE</scope>
    <source>
        <strain evidence="8">CBS 115976</strain>
    </source>
</reference>
<evidence type="ECO:0000256" key="6">
    <source>
        <dbReference type="PIRSR" id="PIRSR602129-50"/>
    </source>
</evidence>
<evidence type="ECO:0000313" key="8">
    <source>
        <dbReference type="EMBL" id="KAF2665089.1"/>
    </source>
</evidence>
<dbReference type="OrthoDB" id="392571at2759"/>
<evidence type="ECO:0000256" key="7">
    <source>
        <dbReference type="RuleBase" id="RU000382"/>
    </source>
</evidence>
<evidence type="ECO:0000256" key="5">
    <source>
        <dbReference type="ARBA" id="ARBA00023239"/>
    </source>
</evidence>
<dbReference type="Pfam" id="PF00282">
    <property type="entry name" value="Pyridoxal_deC"/>
    <property type="match status" value="1"/>
</dbReference>
<keyword evidence="3" id="KW-0210">Decarboxylase</keyword>
<dbReference type="GO" id="GO:0016740">
    <property type="term" value="F:transferase activity"/>
    <property type="evidence" value="ECO:0007669"/>
    <property type="project" value="UniProtKB-KW"/>
</dbReference>
<dbReference type="GO" id="GO:0005737">
    <property type="term" value="C:cytoplasm"/>
    <property type="evidence" value="ECO:0007669"/>
    <property type="project" value="TreeGrafter"/>
</dbReference>
<proteinExistence type="inferred from homology"/>
<keyword evidence="5 7" id="KW-0456">Lyase</keyword>
<dbReference type="Proteomes" id="UP000799302">
    <property type="component" value="Unassembled WGS sequence"/>
</dbReference>
<dbReference type="GO" id="GO:0019752">
    <property type="term" value="P:carboxylic acid metabolic process"/>
    <property type="evidence" value="ECO:0007669"/>
    <property type="project" value="InterPro"/>
</dbReference>
<dbReference type="Gene3D" id="3.40.640.10">
    <property type="entry name" value="Type I PLP-dependent aspartate aminotransferase-like (Major domain)"/>
    <property type="match status" value="1"/>
</dbReference>
<gene>
    <name evidence="8" type="ORF">BT63DRAFT_429034</name>
</gene>
<dbReference type="SUPFAM" id="SSF53383">
    <property type="entry name" value="PLP-dependent transferases"/>
    <property type="match status" value="1"/>
</dbReference>
<protein>
    <submittedName>
        <fullName evidence="8">PLP-dependent transferase</fullName>
    </submittedName>
</protein>
<dbReference type="PANTHER" id="PTHR45677">
    <property type="entry name" value="GLUTAMATE DECARBOXYLASE-RELATED"/>
    <property type="match status" value="1"/>
</dbReference>
<evidence type="ECO:0000256" key="1">
    <source>
        <dbReference type="ARBA" id="ARBA00001933"/>
    </source>
</evidence>
<keyword evidence="8" id="KW-0808">Transferase</keyword>
<evidence type="ECO:0000256" key="4">
    <source>
        <dbReference type="ARBA" id="ARBA00022898"/>
    </source>
</evidence>
<feature type="modified residue" description="N6-(pyridoxal phosphate)lysine" evidence="6">
    <location>
        <position position="359"/>
    </location>
</feature>
<accession>A0A6A6TYB8</accession>
<dbReference type="InterPro" id="IPR015424">
    <property type="entry name" value="PyrdxlP-dep_Trfase"/>
</dbReference>
<dbReference type="InterPro" id="IPR002129">
    <property type="entry name" value="PyrdxlP-dep_de-COase"/>
</dbReference>
<evidence type="ECO:0000256" key="2">
    <source>
        <dbReference type="ARBA" id="ARBA00009533"/>
    </source>
</evidence>
<dbReference type="AlphaFoldDB" id="A0A6A6TYB8"/>
<comment type="cofactor">
    <cofactor evidence="1 6 7">
        <name>pyridoxal 5'-phosphate</name>
        <dbReference type="ChEBI" id="CHEBI:597326"/>
    </cofactor>
</comment>
<dbReference type="EMBL" id="MU004241">
    <property type="protein sequence ID" value="KAF2665089.1"/>
    <property type="molecule type" value="Genomic_DNA"/>
</dbReference>
<dbReference type="GO" id="GO:0016831">
    <property type="term" value="F:carboxy-lyase activity"/>
    <property type="evidence" value="ECO:0007669"/>
    <property type="project" value="UniProtKB-KW"/>
</dbReference>
<dbReference type="Gene3D" id="3.90.1150.170">
    <property type="match status" value="1"/>
</dbReference>
<sequence>MGDIEQQRPQRHNNTNGTKVVLNRNESLKNDIQNGDEISLNGDAENIISRADELSELIESVRKIVHSFIQSADNAVKGKEIGQSPFLPGTKRVAILDPHSPATLQDILKLQLPEKSITKDDLFGLIQQIFQYSVNTWDQGFVDKLYHSTDAIGVVAEMILAVLNTNVHVFQTSPVLTLIEKKTGRGLAHLFGLNGPHAGGITQPGGSASNMSAIIIARNHLFPEIKTDGYGDRKLVIFTSEDSHYSIEKAAQICGFGSKAVVKVPVDSAGCMIVGELQNAIDSARIDGFTPFFVNATAGTTVLGSFDPLPEISNICKKENLWMHVDGSYGGGFVFSETLSKGRLDGAELADTITMNPHKMLGAPVTTSFLLYKDEREVHGAMTLPAGYLFHNNDEGEVWDLADLTPQCGRRGDSLKMFLGWNFYGRQGYAKMIENAYSVAQHLYGLLENHPDIILVSRQPLPALQVSFYWARNRQLGQDAAKNTQVTRSIAAALIKRGFMTDYAPAAYGKHLRVVIGRQTRLVTVEGLVKAIEGVANELDL</sequence>
<comment type="similarity">
    <text evidence="2 7">Belongs to the group II decarboxylase family.</text>
</comment>